<evidence type="ECO:0000313" key="3">
    <source>
        <dbReference type="EMBL" id="MFC7200354.1"/>
    </source>
</evidence>
<keyword evidence="4" id="KW-1185">Reference proteome</keyword>
<proteinExistence type="predicted"/>
<dbReference type="EMBL" id="JBHTAR010000011">
    <property type="protein sequence ID" value="MFC7200354.1"/>
    <property type="molecule type" value="Genomic_DNA"/>
</dbReference>
<dbReference type="Pfam" id="PF07883">
    <property type="entry name" value="Cupin_2"/>
    <property type="match status" value="1"/>
</dbReference>
<dbReference type="SUPFAM" id="SSF51182">
    <property type="entry name" value="RmlC-like cupins"/>
    <property type="match status" value="1"/>
</dbReference>
<dbReference type="Gene3D" id="2.60.120.10">
    <property type="entry name" value="Jelly Rolls"/>
    <property type="match status" value="1"/>
</dbReference>
<sequence length="136" mass="14536">MAHNVVHTDDVPLTEFGGTMGESNVKLRDIGEVLAADTAAVKVWYIDSGESLPVSGNNDREEICYVLDGYFSLTAGPAEGGDEVEFGPGTFLSTTHADAHGYRNVGDKRGVVISFEANPQSSGNDPEEIERSTTKE</sequence>
<evidence type="ECO:0000259" key="2">
    <source>
        <dbReference type="Pfam" id="PF07883"/>
    </source>
</evidence>
<comment type="caution">
    <text evidence="3">The sequence shown here is derived from an EMBL/GenBank/DDBJ whole genome shotgun (WGS) entry which is preliminary data.</text>
</comment>
<reference evidence="3 4" key="1">
    <citation type="journal article" date="2019" name="Int. J. Syst. Evol. Microbiol.">
        <title>The Global Catalogue of Microorganisms (GCM) 10K type strain sequencing project: providing services to taxonomists for standard genome sequencing and annotation.</title>
        <authorList>
            <consortium name="The Broad Institute Genomics Platform"/>
            <consortium name="The Broad Institute Genome Sequencing Center for Infectious Disease"/>
            <person name="Wu L."/>
            <person name="Ma J."/>
        </authorList>
    </citation>
    <scope>NUCLEOTIDE SEQUENCE [LARGE SCALE GENOMIC DNA]</scope>
    <source>
        <strain evidence="3 4">XZGYJ-43</strain>
    </source>
</reference>
<evidence type="ECO:0000256" key="1">
    <source>
        <dbReference type="SAM" id="MobiDB-lite"/>
    </source>
</evidence>
<protein>
    <submittedName>
        <fullName evidence="3">Cupin domain-containing protein</fullName>
    </submittedName>
</protein>
<feature type="region of interest" description="Disordered" evidence="1">
    <location>
        <begin position="116"/>
        <end position="136"/>
    </location>
</feature>
<evidence type="ECO:0000313" key="4">
    <source>
        <dbReference type="Proteomes" id="UP001596447"/>
    </source>
</evidence>
<organism evidence="3 4">
    <name type="scientific">Halospeciosus flavus</name>
    <dbReference type="NCBI Taxonomy" id="3032283"/>
    <lineage>
        <taxon>Archaea</taxon>
        <taxon>Methanobacteriati</taxon>
        <taxon>Methanobacteriota</taxon>
        <taxon>Stenosarchaea group</taxon>
        <taxon>Halobacteria</taxon>
        <taxon>Halobacteriales</taxon>
        <taxon>Halobacteriaceae</taxon>
        <taxon>Halospeciosus</taxon>
    </lineage>
</organism>
<gene>
    <name evidence="3" type="ORF">ACFQJ9_13180</name>
</gene>
<dbReference type="CDD" id="cd02208">
    <property type="entry name" value="cupin_RmlC-like"/>
    <property type="match status" value="1"/>
</dbReference>
<accession>A0ABD5Z5H8</accession>
<dbReference type="InterPro" id="IPR014710">
    <property type="entry name" value="RmlC-like_jellyroll"/>
</dbReference>
<dbReference type="Proteomes" id="UP001596447">
    <property type="component" value="Unassembled WGS sequence"/>
</dbReference>
<dbReference type="AlphaFoldDB" id="A0ABD5Z5H8"/>
<dbReference type="InterPro" id="IPR011051">
    <property type="entry name" value="RmlC_Cupin_sf"/>
</dbReference>
<feature type="domain" description="Cupin type-2" evidence="2">
    <location>
        <begin position="45"/>
        <end position="114"/>
    </location>
</feature>
<dbReference type="RefSeq" id="WP_279527136.1">
    <property type="nucleotide sequence ID" value="NZ_CP122312.1"/>
</dbReference>
<name>A0ABD5Z5H8_9EURY</name>
<dbReference type="InterPro" id="IPR013096">
    <property type="entry name" value="Cupin_2"/>
</dbReference>